<evidence type="ECO:0000313" key="1">
    <source>
        <dbReference type="EMBL" id="MPC54950.1"/>
    </source>
</evidence>
<comment type="caution">
    <text evidence="1">The sequence shown here is derived from an EMBL/GenBank/DDBJ whole genome shotgun (WGS) entry which is preliminary data.</text>
</comment>
<gene>
    <name evidence="1" type="ORF">E2C01_048879</name>
</gene>
<dbReference type="AlphaFoldDB" id="A0A5B7G483"/>
<protein>
    <submittedName>
        <fullName evidence="1">Uncharacterized protein</fullName>
    </submittedName>
</protein>
<evidence type="ECO:0000313" key="2">
    <source>
        <dbReference type="Proteomes" id="UP000324222"/>
    </source>
</evidence>
<name>A0A5B7G483_PORTR</name>
<organism evidence="1 2">
    <name type="scientific">Portunus trituberculatus</name>
    <name type="common">Swimming crab</name>
    <name type="synonym">Neptunus trituberculatus</name>
    <dbReference type="NCBI Taxonomy" id="210409"/>
    <lineage>
        <taxon>Eukaryota</taxon>
        <taxon>Metazoa</taxon>
        <taxon>Ecdysozoa</taxon>
        <taxon>Arthropoda</taxon>
        <taxon>Crustacea</taxon>
        <taxon>Multicrustacea</taxon>
        <taxon>Malacostraca</taxon>
        <taxon>Eumalacostraca</taxon>
        <taxon>Eucarida</taxon>
        <taxon>Decapoda</taxon>
        <taxon>Pleocyemata</taxon>
        <taxon>Brachyura</taxon>
        <taxon>Eubrachyura</taxon>
        <taxon>Portunoidea</taxon>
        <taxon>Portunidae</taxon>
        <taxon>Portuninae</taxon>
        <taxon>Portunus</taxon>
    </lineage>
</organism>
<sequence>MTKTWVLVHLHGEGKSFLIITFPSCRKAVFTFKNTDFSRTVEGIV</sequence>
<proteinExistence type="predicted"/>
<keyword evidence="2" id="KW-1185">Reference proteome</keyword>
<dbReference type="EMBL" id="VSRR010012764">
    <property type="protein sequence ID" value="MPC54950.1"/>
    <property type="molecule type" value="Genomic_DNA"/>
</dbReference>
<accession>A0A5B7G483</accession>
<dbReference type="Proteomes" id="UP000324222">
    <property type="component" value="Unassembled WGS sequence"/>
</dbReference>
<reference evidence="1 2" key="1">
    <citation type="submission" date="2019-05" db="EMBL/GenBank/DDBJ databases">
        <title>Another draft genome of Portunus trituberculatus and its Hox gene families provides insights of decapod evolution.</title>
        <authorList>
            <person name="Jeong J.-H."/>
            <person name="Song I."/>
            <person name="Kim S."/>
            <person name="Choi T."/>
            <person name="Kim D."/>
            <person name="Ryu S."/>
            <person name="Kim W."/>
        </authorList>
    </citation>
    <scope>NUCLEOTIDE SEQUENCE [LARGE SCALE GENOMIC DNA]</scope>
    <source>
        <tissue evidence="1">Muscle</tissue>
    </source>
</reference>